<dbReference type="GO" id="GO:0005737">
    <property type="term" value="C:cytoplasm"/>
    <property type="evidence" value="ECO:0007669"/>
    <property type="project" value="TreeGrafter"/>
</dbReference>
<proteinExistence type="predicted"/>
<dbReference type="InterPro" id="IPR001206">
    <property type="entry name" value="Diacylglycerol_kinase_cat_dom"/>
</dbReference>
<dbReference type="SUPFAM" id="SSF111331">
    <property type="entry name" value="NAD kinase/diacylglycerol kinase-like"/>
    <property type="match status" value="1"/>
</dbReference>
<gene>
    <name evidence="2" type="ORF">ACHE_40266S</name>
</gene>
<organism evidence="2 3">
    <name type="scientific">Aspergillus chevalieri</name>
    <name type="common">Eurotium chevalieri</name>
    <dbReference type="NCBI Taxonomy" id="182096"/>
    <lineage>
        <taxon>Eukaryota</taxon>
        <taxon>Fungi</taxon>
        <taxon>Dikarya</taxon>
        <taxon>Ascomycota</taxon>
        <taxon>Pezizomycotina</taxon>
        <taxon>Eurotiomycetes</taxon>
        <taxon>Eurotiomycetidae</taxon>
        <taxon>Eurotiales</taxon>
        <taxon>Aspergillaceae</taxon>
        <taxon>Aspergillus</taxon>
        <taxon>Aspergillus subgen. Aspergillus</taxon>
    </lineage>
</organism>
<protein>
    <recommendedName>
        <fullName evidence="1">DAGKc domain-containing protein</fullName>
    </recommendedName>
</protein>
<dbReference type="PROSITE" id="PS50146">
    <property type="entry name" value="DAGK"/>
    <property type="match status" value="1"/>
</dbReference>
<dbReference type="GO" id="GO:0001727">
    <property type="term" value="F:lipid kinase activity"/>
    <property type="evidence" value="ECO:0007669"/>
    <property type="project" value="TreeGrafter"/>
</dbReference>
<dbReference type="RefSeq" id="XP_043136224.1">
    <property type="nucleotide sequence ID" value="XM_043278446.1"/>
</dbReference>
<dbReference type="GO" id="GO:0016020">
    <property type="term" value="C:membrane"/>
    <property type="evidence" value="ECO:0007669"/>
    <property type="project" value="TreeGrafter"/>
</dbReference>
<evidence type="ECO:0000313" key="3">
    <source>
        <dbReference type="Proteomes" id="UP000637239"/>
    </source>
</evidence>
<dbReference type="GeneID" id="66982061"/>
<feature type="domain" description="DAGKc" evidence="1">
    <location>
        <begin position="103"/>
        <end position="247"/>
    </location>
</feature>
<evidence type="ECO:0000313" key="2">
    <source>
        <dbReference type="EMBL" id="BCR87702.1"/>
    </source>
</evidence>
<sequence length="463" mass="51378">MRASTDTVPGTFICRLQGDYLQCNKEQSQEEKSIAINDIVCILPSSMERQETTYSVLYLERHSGSSDANTVDDRVRLIRISTGSLPSTLLSQYFYKELPRHLSLLSRIHVVISTGSGAGKAKGLYQDVLQPFLSYLGLTTCEVHETQSSQTITELAHLKFIPCAQTGIDQTIILLSGDGGLVDIVDAFYNSSKRMIVPPCIGLMPTGTGNAMANSIGLHCPTMGLMTLLRGKPRRIPVFAASFSPKSQYIIEEGRGRAPICSDQTAETEDHKVYGAVVASWGIHAALVADSDTLAYRKFGVDRFKLAAKELLWPSDGLPTHSYHAMITLAKKSKGANNQQMEAMDQNEHMYVLATLVSRLEKGFVISPDTSPLDGCLRFVHFGPMPPDVAMQLMSKAYQGGLHVHEKAVTYKEIEGFRIDFREEDERWRRVCIDGKIIAVERGGWMEVRREPRCLLNLIADFP</sequence>
<name>A0A7R7VN25_ASPCH</name>
<reference evidence="2" key="2">
    <citation type="submission" date="2021-02" db="EMBL/GenBank/DDBJ databases">
        <title>Aspergillus chevalieri M1 genome sequence.</title>
        <authorList>
            <person name="Kadooka C."/>
            <person name="Mori K."/>
            <person name="Futagami T."/>
        </authorList>
    </citation>
    <scope>NUCLEOTIDE SEQUENCE</scope>
    <source>
        <strain evidence="2">M1</strain>
    </source>
</reference>
<dbReference type="KEGG" id="ache:ACHE_40266S"/>
<keyword evidence="3" id="KW-1185">Reference proteome</keyword>
<reference evidence="2" key="1">
    <citation type="submission" date="2021-01" db="EMBL/GenBank/DDBJ databases">
        <authorList>
            <consortium name="Aspergillus chevalieri M1 genome sequencing consortium"/>
            <person name="Kazuki M."/>
            <person name="Futagami T."/>
        </authorList>
    </citation>
    <scope>NUCLEOTIDE SEQUENCE</scope>
    <source>
        <strain evidence="2">M1</strain>
    </source>
</reference>
<dbReference type="InterPro" id="IPR016064">
    <property type="entry name" value="NAD/diacylglycerol_kinase_sf"/>
</dbReference>
<dbReference type="Pfam" id="PF00781">
    <property type="entry name" value="DAGK_cat"/>
    <property type="match status" value="1"/>
</dbReference>
<accession>A0A7R7VN25</accession>
<dbReference type="PANTHER" id="PTHR12358:SF108">
    <property type="entry name" value="DAGKC DOMAIN-CONTAINING PROTEIN"/>
    <property type="match status" value="1"/>
</dbReference>
<dbReference type="EMBL" id="AP024419">
    <property type="protein sequence ID" value="BCR87702.1"/>
    <property type="molecule type" value="Genomic_DNA"/>
</dbReference>
<dbReference type="Gene3D" id="3.40.50.10330">
    <property type="entry name" value="Probable inorganic polyphosphate/atp-NAD kinase, domain 1"/>
    <property type="match status" value="1"/>
</dbReference>
<dbReference type="Proteomes" id="UP000637239">
    <property type="component" value="Chromosome 4"/>
</dbReference>
<dbReference type="GO" id="GO:0046512">
    <property type="term" value="P:sphingosine biosynthetic process"/>
    <property type="evidence" value="ECO:0007669"/>
    <property type="project" value="TreeGrafter"/>
</dbReference>
<dbReference type="InterPro" id="IPR017438">
    <property type="entry name" value="ATP-NAD_kinase_N"/>
</dbReference>
<dbReference type="AlphaFoldDB" id="A0A7R7VN25"/>
<dbReference type="PANTHER" id="PTHR12358">
    <property type="entry name" value="SPHINGOSINE KINASE"/>
    <property type="match status" value="1"/>
</dbReference>
<dbReference type="Gene3D" id="2.60.200.40">
    <property type="match status" value="1"/>
</dbReference>
<evidence type="ECO:0000259" key="1">
    <source>
        <dbReference type="PROSITE" id="PS50146"/>
    </source>
</evidence>
<dbReference type="InterPro" id="IPR050187">
    <property type="entry name" value="Lipid_Phosphate_FormReg"/>
</dbReference>